<protein>
    <recommendedName>
        <fullName evidence="3">Glycoside hydrolase family 2</fullName>
    </recommendedName>
</protein>
<dbReference type="EMBL" id="CZAQ01000006">
    <property type="protein sequence ID" value="CUO93480.1"/>
    <property type="molecule type" value="Genomic_DNA"/>
</dbReference>
<organism evidence="1 2">
    <name type="scientific">Collinsella aerofaciens</name>
    <dbReference type="NCBI Taxonomy" id="74426"/>
    <lineage>
        <taxon>Bacteria</taxon>
        <taxon>Bacillati</taxon>
        <taxon>Actinomycetota</taxon>
        <taxon>Coriobacteriia</taxon>
        <taxon>Coriobacteriales</taxon>
        <taxon>Coriobacteriaceae</taxon>
        <taxon>Collinsella</taxon>
    </lineage>
</organism>
<reference evidence="1 2" key="1">
    <citation type="submission" date="2015-09" db="EMBL/GenBank/DDBJ databases">
        <authorList>
            <consortium name="Pathogen Informatics"/>
        </authorList>
    </citation>
    <scope>NUCLEOTIDE SEQUENCE [LARGE SCALE GENOMIC DNA]</scope>
    <source>
        <strain evidence="1 2">2789STDY5834902</strain>
    </source>
</reference>
<gene>
    <name evidence="1" type="ORF">ERS852514_00566</name>
</gene>
<dbReference type="Proteomes" id="UP000095454">
    <property type="component" value="Unassembled WGS sequence"/>
</dbReference>
<name>A0A174J8N1_9ACTN</name>
<dbReference type="RefSeq" id="WP_055250841.1">
    <property type="nucleotide sequence ID" value="NZ_CABIXX010000006.1"/>
</dbReference>
<evidence type="ECO:0000313" key="1">
    <source>
        <dbReference type="EMBL" id="CUO93480.1"/>
    </source>
</evidence>
<accession>A0A174J8N1</accession>
<dbReference type="InterPro" id="IPR008979">
    <property type="entry name" value="Galactose-bd-like_sf"/>
</dbReference>
<dbReference type="PANTHER" id="PTHR36848:SF2">
    <property type="entry name" value="SECRETED PROTEIN"/>
    <property type="match status" value="1"/>
</dbReference>
<sequence length="863" mass="93450">MTAYYQQVLEGTYDNHVLPFLWMKGESHKTIAEYLEKIAGADIHEVCLESRPHPDFCGEGWWRDLRFVIDECKQLGLKLWILDDAHFPTGFANGAVKEAVPELRKIVLTHRTFDIVGPTSAASIALANMLDKTERFYGVTFMQDGSPVDVAYRVIDDADGNPSRLVFDAPAGLTQACVMFTSGKTSYNEDYINMVDRASVAQLIDAVYEPHFEHLGDEFGKTILGFFSDEPGFANEKGTTGPDGISDTLIGKATAPLPWSAELERRLRAALGERYLAELPHLWDREPAGAHVRHVYMDIASTLYKECFCDQLGDWCRARGVQYIGHVIEDKDCHARLGVGAGHYFRAVGGQDMAGVDIVINQLVPGMDRGLHSYGRGVWDLEFYNYVLPKLGSSAAHLDPKKQGRCMAEVFGAFGWHEGLREMKWIADHFLVRGVNWFVPHAFSMAAFPDWDCPPHFYAHGQNPQFAHFGQLMSYMNRTASLLSGGRATTPVALLYHADAEWAGEANFMQHAASELMRAQVDFDIVPAEAFEDAGRYAVEIAADGSGFSVNGQAYRCLVMPGAEFVGGAVLDFAARAAAAGVAVYALDELPNKRYDGDTAGREGFASLDATALAGIKLLATTELAGTFANTGMQTVVCAGPQPWLRALRYERAGESYLMLVNEHPKQGISTQVALADGTPVAGARLDLLNGTEPAAFDGTLELAPYESCIVVLGATGSAGAATVGDEAACIDGPWAVAFSAPGTDAFGEPVELADLHDLSSAEFPGKAGTFRYRASFVLGEAATRTVIDLGEVFETATVALDGKSLDTRICPPYRFEAGALLAGEHALTIDIINTLDHAVPDVFGMTEPSEPSGLLGPVRVLG</sequence>
<proteinExistence type="predicted"/>
<dbReference type="InterPro" id="IPR053161">
    <property type="entry name" value="Ulvan_degrading_GH"/>
</dbReference>
<evidence type="ECO:0008006" key="3">
    <source>
        <dbReference type="Google" id="ProtNLM"/>
    </source>
</evidence>
<evidence type="ECO:0000313" key="2">
    <source>
        <dbReference type="Proteomes" id="UP000095454"/>
    </source>
</evidence>
<dbReference type="PANTHER" id="PTHR36848">
    <property type="entry name" value="DNA-BINDING PROTEIN (PUTATIVE SECRETED PROTEIN)-RELATED"/>
    <property type="match status" value="1"/>
</dbReference>
<dbReference type="SUPFAM" id="SSF49785">
    <property type="entry name" value="Galactose-binding domain-like"/>
    <property type="match status" value="1"/>
</dbReference>
<dbReference type="AlphaFoldDB" id="A0A174J8N1"/>